<evidence type="ECO:0000256" key="1">
    <source>
        <dbReference type="ARBA" id="ARBA00004167"/>
    </source>
</evidence>
<evidence type="ECO:0000256" key="9">
    <source>
        <dbReference type="SAM" id="SignalP"/>
    </source>
</evidence>
<dbReference type="InterPro" id="IPR050647">
    <property type="entry name" value="Plant_LRR-RLKs"/>
</dbReference>
<dbReference type="InterPro" id="IPR055414">
    <property type="entry name" value="LRR_R13L4/SHOC2-like"/>
</dbReference>
<evidence type="ECO:0000256" key="2">
    <source>
        <dbReference type="ARBA" id="ARBA00022614"/>
    </source>
</evidence>
<dbReference type="AlphaFoldDB" id="A0ABD1SIG1"/>
<dbReference type="SUPFAM" id="SSF52058">
    <property type="entry name" value="L domain-like"/>
    <property type="match status" value="1"/>
</dbReference>
<keyword evidence="2" id="KW-0433">Leucine-rich repeat</keyword>
<proteinExistence type="predicted"/>
<keyword evidence="3 8" id="KW-0812">Transmembrane</keyword>
<feature type="transmembrane region" description="Helical" evidence="8">
    <location>
        <begin position="393"/>
        <end position="418"/>
    </location>
</feature>
<name>A0ABD1SIG1_9LAMI</name>
<dbReference type="PANTHER" id="PTHR48056">
    <property type="entry name" value="LRR RECEPTOR-LIKE SERINE/THREONINE-PROTEIN KINASE-RELATED"/>
    <property type="match status" value="1"/>
</dbReference>
<dbReference type="Pfam" id="PF00560">
    <property type="entry name" value="LRR_1"/>
    <property type="match status" value="1"/>
</dbReference>
<evidence type="ECO:0000256" key="8">
    <source>
        <dbReference type="SAM" id="Phobius"/>
    </source>
</evidence>
<dbReference type="SMART" id="SM00369">
    <property type="entry name" value="LRR_TYP"/>
    <property type="match status" value="4"/>
</dbReference>
<dbReference type="GO" id="GO:0006952">
    <property type="term" value="P:defense response"/>
    <property type="evidence" value="ECO:0007669"/>
    <property type="project" value="UniProtKB-ARBA"/>
</dbReference>
<accession>A0ABD1SIG1</accession>
<dbReference type="SUPFAM" id="SSF56112">
    <property type="entry name" value="Protein kinase-like (PK-like)"/>
    <property type="match status" value="1"/>
</dbReference>
<dbReference type="InterPro" id="IPR001245">
    <property type="entry name" value="Ser-Thr/Tyr_kinase_cat_dom"/>
</dbReference>
<dbReference type="GO" id="GO:0004674">
    <property type="term" value="F:protein serine/threonine kinase activity"/>
    <property type="evidence" value="ECO:0007669"/>
    <property type="project" value="UniProtKB-EC"/>
</dbReference>
<feature type="chain" id="PRO_5044747996" evidence="9">
    <location>
        <begin position="22"/>
        <end position="777"/>
    </location>
</feature>
<feature type="domain" description="Protein kinase" evidence="10">
    <location>
        <begin position="485"/>
        <end position="753"/>
    </location>
</feature>
<feature type="signal peptide" evidence="9">
    <location>
        <begin position="1"/>
        <end position="21"/>
    </location>
</feature>
<dbReference type="Proteomes" id="UP001604336">
    <property type="component" value="Unassembled WGS sequence"/>
</dbReference>
<keyword evidence="9" id="KW-0732">Signal</keyword>
<dbReference type="FunFam" id="3.80.10.10:FF:000155">
    <property type="entry name" value="Putative inactive leucine-rich repeat receptor-like protein kinase"/>
    <property type="match status" value="1"/>
</dbReference>
<dbReference type="PANTHER" id="PTHR48056:SF71">
    <property type="entry name" value="LEUCINE-RICH REPEAT PROTEIN KINASE FAMILY PROTEIN"/>
    <property type="match status" value="1"/>
</dbReference>
<comment type="caution">
    <text evidence="11">The sequence shown here is derived from an EMBL/GenBank/DDBJ whole genome shotgun (WGS) entry which is preliminary data.</text>
</comment>
<dbReference type="GO" id="GO:0016020">
    <property type="term" value="C:membrane"/>
    <property type="evidence" value="ECO:0007669"/>
    <property type="project" value="UniProtKB-SubCell"/>
</dbReference>
<dbReference type="Gene3D" id="3.80.10.10">
    <property type="entry name" value="Ribonuclease Inhibitor"/>
    <property type="match status" value="2"/>
</dbReference>
<dbReference type="InterPro" id="IPR000719">
    <property type="entry name" value="Prot_kinase_dom"/>
</dbReference>
<dbReference type="InterPro" id="IPR011009">
    <property type="entry name" value="Kinase-like_dom_sf"/>
</dbReference>
<protein>
    <submittedName>
        <fullName evidence="11">Leucine-rich repeat protein kinase family protein</fullName>
    </submittedName>
</protein>
<comment type="subcellular location">
    <subcellularLocation>
        <location evidence="1">Membrane</location>
        <topology evidence="1">Single-pass membrane protein</topology>
    </subcellularLocation>
</comment>
<evidence type="ECO:0000313" key="11">
    <source>
        <dbReference type="EMBL" id="KAL2500158.1"/>
    </source>
</evidence>
<keyword evidence="11" id="KW-0418">Kinase</keyword>
<keyword evidence="11" id="KW-0808">Transferase</keyword>
<gene>
    <name evidence="11" type="ORF">Adt_25708</name>
</gene>
<dbReference type="Gene3D" id="3.30.200.20">
    <property type="entry name" value="Phosphorylase Kinase, domain 1"/>
    <property type="match status" value="1"/>
</dbReference>
<reference evidence="12" key="1">
    <citation type="submission" date="2024-07" db="EMBL/GenBank/DDBJ databases">
        <title>Two chromosome-level genome assemblies of Korean endemic species Abeliophyllum distichum and Forsythia ovata (Oleaceae).</title>
        <authorList>
            <person name="Jang H."/>
        </authorList>
    </citation>
    <scope>NUCLEOTIDE SEQUENCE [LARGE SCALE GENOMIC DNA]</scope>
</reference>
<evidence type="ECO:0000256" key="7">
    <source>
        <dbReference type="ARBA" id="ARBA00023180"/>
    </source>
</evidence>
<evidence type="ECO:0000313" key="12">
    <source>
        <dbReference type="Proteomes" id="UP001604336"/>
    </source>
</evidence>
<dbReference type="FunFam" id="1.10.510.10:FF:000657">
    <property type="entry name" value="Putative inactive leucine-rich repeat receptor-like protein kinase"/>
    <property type="match status" value="1"/>
</dbReference>
<evidence type="ECO:0000256" key="3">
    <source>
        <dbReference type="ARBA" id="ARBA00022692"/>
    </source>
</evidence>
<dbReference type="PROSITE" id="PS51450">
    <property type="entry name" value="LRR"/>
    <property type="match status" value="1"/>
</dbReference>
<keyword evidence="4" id="KW-0677">Repeat</keyword>
<evidence type="ECO:0000256" key="5">
    <source>
        <dbReference type="ARBA" id="ARBA00022989"/>
    </source>
</evidence>
<evidence type="ECO:0000256" key="6">
    <source>
        <dbReference type="ARBA" id="ARBA00023136"/>
    </source>
</evidence>
<keyword evidence="5 8" id="KW-1133">Transmembrane helix</keyword>
<dbReference type="Pfam" id="PF07714">
    <property type="entry name" value="PK_Tyr_Ser-Thr"/>
    <property type="match status" value="1"/>
</dbReference>
<dbReference type="InterPro" id="IPR001611">
    <property type="entry name" value="Leu-rich_rpt"/>
</dbReference>
<dbReference type="InterPro" id="IPR032675">
    <property type="entry name" value="LRR_dom_sf"/>
</dbReference>
<keyword evidence="6 8" id="KW-0472">Membrane</keyword>
<dbReference type="Gene3D" id="1.10.510.10">
    <property type="entry name" value="Transferase(Phosphotransferase) domain 1"/>
    <property type="match status" value="1"/>
</dbReference>
<dbReference type="InterPro" id="IPR003591">
    <property type="entry name" value="Leu-rich_rpt_typical-subtyp"/>
</dbReference>
<evidence type="ECO:0000256" key="4">
    <source>
        <dbReference type="ARBA" id="ARBA00022737"/>
    </source>
</evidence>
<dbReference type="FunFam" id="3.80.10.10:FF:000380">
    <property type="entry name" value="Putative inactive leucine-rich repeat receptor-like protein kinase"/>
    <property type="match status" value="1"/>
</dbReference>
<dbReference type="PROSITE" id="PS50011">
    <property type="entry name" value="PROTEIN_KINASE_DOM"/>
    <property type="match status" value="1"/>
</dbReference>
<dbReference type="Pfam" id="PF23598">
    <property type="entry name" value="LRR_14"/>
    <property type="match status" value="1"/>
</dbReference>
<dbReference type="GO" id="GO:0051707">
    <property type="term" value="P:response to other organism"/>
    <property type="evidence" value="ECO:0007669"/>
    <property type="project" value="UniProtKB-ARBA"/>
</dbReference>
<dbReference type="EMBL" id="JBFOLK010000007">
    <property type="protein sequence ID" value="KAL2500158.1"/>
    <property type="molecule type" value="Genomic_DNA"/>
</dbReference>
<sequence length="777" mass="85837">MRSSNLVVMVVLSWIFFASTTHQLRSYETQILLQLRKHLENPMPLAIWENYNGDLCNLSSPPQMIIKCENSSVTELRIMGDKSVKVVSEFNGFAIPNQTLSGSFSIDSFVTTLTRLTSLRVLSLVSLGIWGRLPDKIHRLYSLEALDMSSNFIFGSIPSEISRLVKLQTLTLDGNFVNDTIPEWFDSLTNLTVLSLKNNRLKGQIPSTVSRITTLTEVVLSHNLLSGKLPDLSGLSNLQLLDLRENHLDSQLPPLPKGLTNIFVSNNSFSGSIPEQLVELNELQYLDLSNNHLIGILPPQLFSLPNISYLNLSSNVLSGSLPQHLKCGDALSLVDLSDNRLIGALPACLDINSDKRVVKIRGNCFSFDTRNQHPESYCKDTEKDKGLSSGKKIAIFASVIGGIVIVVVLLLVVGLLIFCKRHHAERTVIQHVTPKIVQDDPPLGISAELLANARIISQAAKLGTQNGPAYKVFSMEELVEATGNFDQLAFLGESSIGKVYKGMLENGTYVAVRSLALCRKYSIQNLKLRLDLLSKLRHPHLVGLLGHCIDGGRQDDSIINRLFLVYEFVPSGNFRAHLSDTSPEKALKWSDRLGVLIGVAKAVHFLHTGVIPPCYSNRLKTNNILLDEHRIAKLSDYGMSIIRDETEKAEAKGDGSKSWYSTKSEDDVYNFGFILLESLVGPIVTGKGEAFLLNEMTSFGSQDGMRKIVDPIVLTTSSQESLSTVISLTNKCILPESSSRPSFEDVLWNLQYAAQVQATADSDQKSDTTSQSELQLR</sequence>
<evidence type="ECO:0000259" key="10">
    <source>
        <dbReference type="PROSITE" id="PS50011"/>
    </source>
</evidence>
<organism evidence="11 12">
    <name type="scientific">Abeliophyllum distichum</name>
    <dbReference type="NCBI Taxonomy" id="126358"/>
    <lineage>
        <taxon>Eukaryota</taxon>
        <taxon>Viridiplantae</taxon>
        <taxon>Streptophyta</taxon>
        <taxon>Embryophyta</taxon>
        <taxon>Tracheophyta</taxon>
        <taxon>Spermatophyta</taxon>
        <taxon>Magnoliopsida</taxon>
        <taxon>eudicotyledons</taxon>
        <taxon>Gunneridae</taxon>
        <taxon>Pentapetalae</taxon>
        <taxon>asterids</taxon>
        <taxon>lamiids</taxon>
        <taxon>Lamiales</taxon>
        <taxon>Oleaceae</taxon>
        <taxon>Forsythieae</taxon>
        <taxon>Abeliophyllum</taxon>
    </lineage>
</organism>
<keyword evidence="7" id="KW-0325">Glycoprotein</keyword>
<keyword evidence="12" id="KW-1185">Reference proteome</keyword>